<dbReference type="AlphaFoldDB" id="A0A940PA17"/>
<sequence>MFSNKGILMRKISFSQTLNQLTIFLKGMAVICLLYVINEYFWQKNTSFQNTSAVLWTMAILPIGGIIVSLMKRRSENQPLIDELYQTFEIDSIEAIKQLDKQLVEQLKLNKLFVSNKNQIVGTKDYLLLDFREGLFQLFPTKGLTKTQIAAKDSYYTLTLYYGELKKVIPFKKEQEAKELSKQLKKNYLKER</sequence>
<dbReference type="EMBL" id="JAEEGA010000019">
    <property type="protein sequence ID" value="MBP1043790.1"/>
    <property type="molecule type" value="Genomic_DNA"/>
</dbReference>
<keyword evidence="1" id="KW-0472">Membrane</keyword>
<protein>
    <submittedName>
        <fullName evidence="2">Uncharacterized protein</fullName>
    </submittedName>
</protein>
<accession>A0A940PA17</accession>
<comment type="caution">
    <text evidence="2">The sequence shown here is derived from an EMBL/GenBank/DDBJ whole genome shotgun (WGS) entry which is preliminary data.</text>
</comment>
<feature type="transmembrane region" description="Helical" evidence="1">
    <location>
        <begin position="21"/>
        <end position="41"/>
    </location>
</feature>
<proteinExistence type="predicted"/>
<organism evidence="2 3">
    <name type="scientific">Vagococcus allomyrinae</name>
    <dbReference type="NCBI Taxonomy" id="2794353"/>
    <lineage>
        <taxon>Bacteria</taxon>
        <taxon>Bacillati</taxon>
        <taxon>Bacillota</taxon>
        <taxon>Bacilli</taxon>
        <taxon>Lactobacillales</taxon>
        <taxon>Enterococcaceae</taxon>
        <taxon>Vagococcus</taxon>
    </lineage>
</organism>
<evidence type="ECO:0000256" key="1">
    <source>
        <dbReference type="SAM" id="Phobius"/>
    </source>
</evidence>
<feature type="transmembrane region" description="Helical" evidence="1">
    <location>
        <begin position="53"/>
        <end position="71"/>
    </location>
</feature>
<keyword evidence="1" id="KW-1133">Transmembrane helix</keyword>
<dbReference type="Proteomes" id="UP000674938">
    <property type="component" value="Unassembled WGS sequence"/>
</dbReference>
<reference evidence="2" key="1">
    <citation type="submission" date="2020-12" db="EMBL/GenBank/DDBJ databases">
        <title>Vagococcus allomyrinae sp. nov. and Enterococcus lavae sp. nov., isolated from the larvae of Allomyrina dichotoma.</title>
        <authorList>
            <person name="Lee S.D."/>
        </authorList>
    </citation>
    <scope>NUCLEOTIDE SEQUENCE</scope>
    <source>
        <strain evidence="2">BWB3-3</strain>
    </source>
</reference>
<name>A0A940PA17_9ENTE</name>
<gene>
    <name evidence="2" type="ORF">I6N95_22430</name>
</gene>
<keyword evidence="1" id="KW-0812">Transmembrane</keyword>
<evidence type="ECO:0000313" key="3">
    <source>
        <dbReference type="Proteomes" id="UP000674938"/>
    </source>
</evidence>
<evidence type="ECO:0000313" key="2">
    <source>
        <dbReference type="EMBL" id="MBP1043790.1"/>
    </source>
</evidence>
<dbReference type="RefSeq" id="WP_209531630.1">
    <property type="nucleotide sequence ID" value="NZ_JAEEGA010000019.1"/>
</dbReference>
<keyword evidence="3" id="KW-1185">Reference proteome</keyword>